<dbReference type="SUPFAM" id="SSF48452">
    <property type="entry name" value="TPR-like"/>
    <property type="match status" value="1"/>
</dbReference>
<dbReference type="GO" id="GO:0005697">
    <property type="term" value="C:telomerase holoenzyme complex"/>
    <property type="evidence" value="ECO:0007669"/>
    <property type="project" value="TreeGrafter"/>
</dbReference>
<feature type="compositionally biased region" description="Low complexity" evidence="2">
    <location>
        <begin position="294"/>
        <end position="303"/>
    </location>
</feature>
<dbReference type="PANTHER" id="PTHR15696:SF0">
    <property type="entry name" value="TELOMERASE-BINDING PROTEIN EST1A"/>
    <property type="match status" value="1"/>
</dbReference>
<evidence type="ECO:0000259" key="3">
    <source>
        <dbReference type="PROSITE" id="PS00028"/>
    </source>
</evidence>
<dbReference type="Pfam" id="PF10373">
    <property type="entry name" value="EST1_DNA_bind"/>
    <property type="match status" value="1"/>
</dbReference>
<feature type="region of interest" description="Disordered" evidence="2">
    <location>
        <begin position="221"/>
        <end position="307"/>
    </location>
</feature>
<evidence type="ECO:0000256" key="1">
    <source>
        <dbReference type="RuleBase" id="RU369098"/>
    </source>
</evidence>
<dbReference type="Proteomes" id="UP000799439">
    <property type="component" value="Unassembled WGS sequence"/>
</dbReference>
<feature type="domain" description="C2H2-type" evidence="3">
    <location>
        <begin position="54"/>
        <end position="75"/>
    </location>
</feature>
<dbReference type="AlphaFoldDB" id="A0A9P4ME25"/>
<feature type="compositionally biased region" description="Low complexity" evidence="2">
    <location>
        <begin position="117"/>
        <end position="136"/>
    </location>
</feature>
<dbReference type="Gene3D" id="1.25.40.10">
    <property type="entry name" value="Tetratricopeptide repeat domain"/>
    <property type="match status" value="1"/>
</dbReference>
<evidence type="ECO:0000313" key="5">
    <source>
        <dbReference type="Proteomes" id="UP000799439"/>
    </source>
</evidence>
<dbReference type="PANTHER" id="PTHR15696">
    <property type="entry name" value="SMG-7 SUPPRESSOR WITH MORPHOLOGICAL EFFECT ON GENITALIA PROTEIN 7"/>
    <property type="match status" value="1"/>
</dbReference>
<evidence type="ECO:0000313" key="4">
    <source>
        <dbReference type="EMBL" id="KAF2150660.1"/>
    </source>
</evidence>
<comment type="function">
    <text evidence="1">Plays a role in nonsense-mediated mRNA decay.</text>
</comment>
<dbReference type="FunFam" id="1.25.40.10:FF:000202">
    <property type="entry name" value="Unplaced genomic scaffold supercont1.7, whole genome shotgun sequence"/>
    <property type="match status" value="1"/>
</dbReference>
<evidence type="ECO:0000256" key="2">
    <source>
        <dbReference type="SAM" id="MobiDB-lite"/>
    </source>
</evidence>
<feature type="compositionally biased region" description="Basic residues" evidence="2">
    <location>
        <begin position="244"/>
        <end position="254"/>
    </location>
</feature>
<feature type="compositionally biased region" description="Low complexity" evidence="2">
    <location>
        <begin position="165"/>
        <end position="174"/>
    </location>
</feature>
<feature type="region of interest" description="Disordered" evidence="2">
    <location>
        <begin position="156"/>
        <end position="192"/>
    </location>
</feature>
<accession>A0A9P4ME25</accession>
<dbReference type="InterPro" id="IPR011990">
    <property type="entry name" value="TPR-like_helical_dom_sf"/>
</dbReference>
<dbReference type="OrthoDB" id="2017974at2759"/>
<keyword evidence="5" id="KW-1185">Reference proteome</keyword>
<dbReference type="InterPro" id="IPR018834">
    <property type="entry name" value="DNA/RNA-bd_Est1-type"/>
</dbReference>
<reference evidence="4" key="1">
    <citation type="journal article" date="2020" name="Stud. Mycol.">
        <title>101 Dothideomycetes genomes: a test case for predicting lifestyles and emergence of pathogens.</title>
        <authorList>
            <person name="Haridas S."/>
            <person name="Albert R."/>
            <person name="Binder M."/>
            <person name="Bloem J."/>
            <person name="Labutti K."/>
            <person name="Salamov A."/>
            <person name="Andreopoulos B."/>
            <person name="Baker S."/>
            <person name="Barry K."/>
            <person name="Bills G."/>
            <person name="Bluhm B."/>
            <person name="Cannon C."/>
            <person name="Castanera R."/>
            <person name="Culley D."/>
            <person name="Daum C."/>
            <person name="Ezra D."/>
            <person name="Gonzalez J."/>
            <person name="Henrissat B."/>
            <person name="Kuo A."/>
            <person name="Liang C."/>
            <person name="Lipzen A."/>
            <person name="Lutzoni F."/>
            <person name="Magnuson J."/>
            <person name="Mondo S."/>
            <person name="Nolan M."/>
            <person name="Ohm R."/>
            <person name="Pangilinan J."/>
            <person name="Park H.-J."/>
            <person name="Ramirez L."/>
            <person name="Alfaro M."/>
            <person name="Sun H."/>
            <person name="Tritt A."/>
            <person name="Yoshinaga Y."/>
            <person name="Zwiers L.-H."/>
            <person name="Turgeon B."/>
            <person name="Goodwin S."/>
            <person name="Spatafora J."/>
            <person name="Crous P."/>
            <person name="Grigoriev I."/>
        </authorList>
    </citation>
    <scope>NUCLEOTIDE SEQUENCE</scope>
    <source>
        <strain evidence="4">CBS 260.36</strain>
    </source>
</reference>
<keyword evidence="1" id="KW-0866">Nonsense-mediated mRNA decay</keyword>
<gene>
    <name evidence="4" type="ORF">K461DRAFT_280656</name>
</gene>
<feature type="region of interest" description="Disordered" evidence="2">
    <location>
        <begin position="80"/>
        <end position="144"/>
    </location>
</feature>
<dbReference type="GO" id="GO:0042162">
    <property type="term" value="F:telomeric DNA binding"/>
    <property type="evidence" value="ECO:0007669"/>
    <property type="project" value="TreeGrafter"/>
</dbReference>
<dbReference type="GO" id="GO:0000184">
    <property type="term" value="P:nuclear-transcribed mRNA catabolic process, nonsense-mediated decay"/>
    <property type="evidence" value="ECO:0007669"/>
    <property type="project" value="UniProtKB-KW"/>
</dbReference>
<dbReference type="PROSITE" id="PS00028">
    <property type="entry name" value="ZINC_FINGER_C2H2_1"/>
    <property type="match status" value="1"/>
</dbReference>
<comment type="subcellular location">
    <subcellularLocation>
        <location evidence="1">Nucleus</location>
    </subcellularLocation>
</comment>
<protein>
    <recommendedName>
        <fullName evidence="1">Nonsense-mediated mRNA decay factor</fullName>
    </recommendedName>
</protein>
<proteinExistence type="predicted"/>
<dbReference type="InterPro" id="IPR045153">
    <property type="entry name" value="Est1/Ebs1-like"/>
</dbReference>
<dbReference type="GO" id="GO:0070034">
    <property type="term" value="F:telomerase RNA binding"/>
    <property type="evidence" value="ECO:0007669"/>
    <property type="project" value="TreeGrafter"/>
</dbReference>
<dbReference type="EMBL" id="ML996089">
    <property type="protein sequence ID" value="KAF2150660.1"/>
    <property type="molecule type" value="Genomic_DNA"/>
</dbReference>
<comment type="caution">
    <text evidence="4">The sequence shown here is derived from an EMBL/GenBank/DDBJ whole genome shotgun (WGS) entry which is preliminary data.</text>
</comment>
<sequence length="862" mass="97415">MFITSSSAECSRRDPFLPVASPHRYPHAGAMGADYHEQLIKKRREPPRSVTLTCRRCDRLFKSQHEVRSHRAQYHNLYEDSSSPALSATPPAPAATPDTHPGGQAEQQNSSPPPPFFRSSKTPSPSSIPQAAPAGSNPRVSLNSNFKARDTGLQHTRTPIQHATSSSSPLPSESHPVRDRTPQTPGPGDASADMHIARLSLDETQHQLASAQALVLRRIETGSPSKKRPASSDAHDPRTAISRPSHKPARHKGEHRQQAPISSQTPVADEFQRPRASGTKAYGALPDDSSRQAQKGPPQKPGQTNEHFSDHLAMHNTAFETLPKAPSLSTLPDPPVMSHAAQLKREATSNIISPNQLLAEVRGLYRSLEEVEKRCIVLDKTHMSEQGRHNKLETKHWQALTGLHRTLLYEHHDFLLASQHPSAPPELKVLASERQIPFRMWKYAIHAYLELLRQHLPDSLEFMESFIYLSYQMMALLYETVPLFEDVWTECLGDLARYRMAIENNSSSVRQVWSEVARWWYSRASDRQPLVGRLYHHLGILARPDLPRQLFYYCKSLCCVQPFQNARHSLKAVFETSLSPQITKPNDILNVVDVLFVRTHKLIYETTSLDQAMSVSTEFVDRLDKTIPQMDKKWKEYGLFLAITNLAACFGYGAADNSLRRAIQPTERKAPGQGSITASRSEVWQDVAVKMLAITLEVLLRLDDKAVLPHIHVVIILLQTLCPVSNSCIEASRLLQKMPWGLIATRMNALASSKENLPDRIRKTFTNQCFIPHDYDDTPLMEDFSMRGLVWCKEYFPEKWFERKDRDELPHQEPASSDCSRSQRILWSAVQISMRSSFLHFDRDSGQFEASPVSDDLMRTDD</sequence>
<keyword evidence="1" id="KW-0539">Nucleus</keyword>
<organism evidence="4 5">
    <name type="scientific">Myriangium duriaei CBS 260.36</name>
    <dbReference type="NCBI Taxonomy" id="1168546"/>
    <lineage>
        <taxon>Eukaryota</taxon>
        <taxon>Fungi</taxon>
        <taxon>Dikarya</taxon>
        <taxon>Ascomycota</taxon>
        <taxon>Pezizomycotina</taxon>
        <taxon>Dothideomycetes</taxon>
        <taxon>Dothideomycetidae</taxon>
        <taxon>Myriangiales</taxon>
        <taxon>Myriangiaceae</taxon>
        <taxon>Myriangium</taxon>
    </lineage>
</organism>
<dbReference type="InterPro" id="IPR013087">
    <property type="entry name" value="Znf_C2H2_type"/>
</dbReference>
<name>A0A9P4ME25_9PEZI</name>